<dbReference type="InterPro" id="IPR020103">
    <property type="entry name" value="PsdUridine_synth_cat_dom_sf"/>
</dbReference>
<dbReference type="GO" id="GO:1990481">
    <property type="term" value="P:mRNA pseudouridine synthesis"/>
    <property type="evidence" value="ECO:0007669"/>
    <property type="project" value="TreeGrafter"/>
</dbReference>
<dbReference type="PANTHER" id="PTHR11142:SF4">
    <property type="entry name" value="PSEUDOURIDYLATE SYNTHASE 1 HOMOLOG"/>
    <property type="match status" value="1"/>
</dbReference>
<comment type="catalytic activity">
    <reaction evidence="4">
        <text>a uridine in tRNA = a pseudouridine in tRNA</text>
        <dbReference type="Rhea" id="RHEA:54572"/>
        <dbReference type="Rhea" id="RHEA-COMP:13339"/>
        <dbReference type="Rhea" id="RHEA-COMP:13934"/>
        <dbReference type="ChEBI" id="CHEBI:65314"/>
        <dbReference type="ChEBI" id="CHEBI:65315"/>
    </reaction>
</comment>
<dbReference type="SUPFAM" id="SSF55120">
    <property type="entry name" value="Pseudouridine synthase"/>
    <property type="match status" value="1"/>
</dbReference>
<gene>
    <name evidence="6" type="ORF">U9M48_030856</name>
</gene>
<evidence type="ECO:0000313" key="6">
    <source>
        <dbReference type="EMBL" id="WVZ83749.1"/>
    </source>
</evidence>
<organism evidence="6 7">
    <name type="scientific">Paspalum notatum var. saurae</name>
    <dbReference type="NCBI Taxonomy" id="547442"/>
    <lineage>
        <taxon>Eukaryota</taxon>
        <taxon>Viridiplantae</taxon>
        <taxon>Streptophyta</taxon>
        <taxon>Embryophyta</taxon>
        <taxon>Tracheophyta</taxon>
        <taxon>Spermatophyta</taxon>
        <taxon>Magnoliopsida</taxon>
        <taxon>Liliopsida</taxon>
        <taxon>Poales</taxon>
        <taxon>Poaceae</taxon>
        <taxon>PACMAD clade</taxon>
        <taxon>Panicoideae</taxon>
        <taxon>Andropogonodae</taxon>
        <taxon>Paspaleae</taxon>
        <taxon>Paspalinae</taxon>
        <taxon>Paspalum</taxon>
    </lineage>
</organism>
<dbReference type="GO" id="GO:0031119">
    <property type="term" value="P:tRNA pseudouridine synthesis"/>
    <property type="evidence" value="ECO:0007669"/>
    <property type="project" value="UniProtKB-ARBA"/>
</dbReference>
<evidence type="ECO:0000313" key="7">
    <source>
        <dbReference type="Proteomes" id="UP001341281"/>
    </source>
</evidence>
<dbReference type="EMBL" id="CP144751">
    <property type="protein sequence ID" value="WVZ83749.1"/>
    <property type="molecule type" value="Genomic_DNA"/>
</dbReference>
<name>A0AAQ3U2G0_PASNO</name>
<evidence type="ECO:0000256" key="3">
    <source>
        <dbReference type="ARBA" id="ARBA00023235"/>
    </source>
</evidence>
<comment type="similarity">
    <text evidence="1">Belongs to the tRNA pseudouridine synthase TruA family.</text>
</comment>
<dbReference type="GO" id="GO:0009982">
    <property type="term" value="F:pseudouridine synthase activity"/>
    <property type="evidence" value="ECO:0007669"/>
    <property type="project" value="InterPro"/>
</dbReference>
<keyword evidence="3" id="KW-0413">Isomerase</keyword>
<evidence type="ECO:0008006" key="8">
    <source>
        <dbReference type="Google" id="ProtNLM"/>
    </source>
</evidence>
<evidence type="ECO:0000256" key="2">
    <source>
        <dbReference type="ARBA" id="ARBA00022694"/>
    </source>
</evidence>
<dbReference type="Proteomes" id="UP001341281">
    <property type="component" value="Chromosome 07"/>
</dbReference>
<evidence type="ECO:0000256" key="1">
    <source>
        <dbReference type="ARBA" id="ARBA00009375"/>
    </source>
</evidence>
<dbReference type="InterPro" id="IPR020094">
    <property type="entry name" value="TruA/RsuA/RluB/E/F_N"/>
</dbReference>
<keyword evidence="7" id="KW-1185">Reference proteome</keyword>
<feature type="region of interest" description="Disordered" evidence="5">
    <location>
        <begin position="1"/>
        <end position="27"/>
    </location>
</feature>
<reference evidence="6 7" key="1">
    <citation type="submission" date="2024-02" db="EMBL/GenBank/DDBJ databases">
        <title>High-quality chromosome-scale genome assembly of Pensacola bahiagrass (Paspalum notatum Flugge var. saurae).</title>
        <authorList>
            <person name="Vega J.M."/>
            <person name="Podio M."/>
            <person name="Orjuela J."/>
            <person name="Siena L.A."/>
            <person name="Pessino S.C."/>
            <person name="Combes M.C."/>
            <person name="Mariac C."/>
            <person name="Albertini E."/>
            <person name="Pupilli F."/>
            <person name="Ortiz J.P.A."/>
            <person name="Leblanc O."/>
        </authorList>
    </citation>
    <scope>NUCLEOTIDE SEQUENCE [LARGE SCALE GENOMIC DNA]</scope>
    <source>
        <strain evidence="6">R1</strain>
        <tissue evidence="6">Leaf</tissue>
    </source>
</reference>
<dbReference type="FunFam" id="3.30.70.580:FF:000002">
    <property type="entry name" value="tRNA pseudouridine synthase"/>
    <property type="match status" value="1"/>
</dbReference>
<dbReference type="AlphaFoldDB" id="A0AAQ3U2G0"/>
<accession>A0AAQ3U2G0</accession>
<dbReference type="Gene3D" id="3.30.70.580">
    <property type="entry name" value="Pseudouridine synthase I, catalytic domain, N-terminal subdomain"/>
    <property type="match status" value="1"/>
</dbReference>
<dbReference type="PANTHER" id="PTHR11142">
    <property type="entry name" value="PSEUDOURIDYLATE SYNTHASE"/>
    <property type="match status" value="1"/>
</dbReference>
<protein>
    <recommendedName>
        <fullName evidence="8">Pseudouridine synthase I TruA alpha/beta domain-containing protein</fullName>
    </recommendedName>
</protein>
<dbReference type="GO" id="GO:0003723">
    <property type="term" value="F:RNA binding"/>
    <property type="evidence" value="ECO:0007669"/>
    <property type="project" value="InterPro"/>
</dbReference>
<proteinExistence type="inferred from homology"/>
<sequence>MSSSSDPEADAEPTSPSAAGAGADLGQRRPRYKRRKVAILLGYYGAGYQGMQKNPGARTIEGDLEEALYQAGAVPEADRGAPQRYDWARATRTDKGVSAAGQVVSGRFYVDPPGFVDRLNTQLAPQIRCWEIRHPFSSRRLRVLGCHPILIVEGIHRCNLAASIARKEKPGEGRRSRLASRIDLFLPAASGILVGGPIDDGSLAPVPESDRGQPYPWSQITALHRPHAPQVQTLQHIITQRKLTEE</sequence>
<dbReference type="GO" id="GO:0005634">
    <property type="term" value="C:nucleus"/>
    <property type="evidence" value="ECO:0007669"/>
    <property type="project" value="TreeGrafter"/>
</dbReference>
<dbReference type="InterPro" id="IPR001406">
    <property type="entry name" value="PsdUridine_synth_TruA"/>
</dbReference>
<keyword evidence="2" id="KW-0819">tRNA processing</keyword>
<evidence type="ECO:0000256" key="5">
    <source>
        <dbReference type="SAM" id="MobiDB-lite"/>
    </source>
</evidence>
<evidence type="ECO:0000256" key="4">
    <source>
        <dbReference type="ARBA" id="ARBA00036943"/>
    </source>
</evidence>